<dbReference type="PANTHER" id="PTHR37534">
    <property type="entry name" value="TRANSCRIPTIONAL ACTIVATOR PROTEIN UGA3"/>
    <property type="match status" value="1"/>
</dbReference>
<dbReference type="FunCoup" id="I2H8Z5">
    <property type="interactions" value="82"/>
</dbReference>
<dbReference type="SUPFAM" id="SSF57701">
    <property type="entry name" value="Zn2/Cys6 DNA-binding domain"/>
    <property type="match status" value="1"/>
</dbReference>
<reference evidence="6 7" key="1">
    <citation type="journal article" date="2011" name="Proc. Natl. Acad. Sci. U.S.A.">
        <title>Evolutionary erosion of yeast sex chromosomes by mating-type switching accidents.</title>
        <authorList>
            <person name="Gordon J.L."/>
            <person name="Armisen D."/>
            <person name="Proux-Wera E."/>
            <person name="Oheigeartaigh S.S."/>
            <person name="Byrne K.P."/>
            <person name="Wolfe K.H."/>
        </authorList>
    </citation>
    <scope>NUCLEOTIDE SEQUENCE [LARGE SCALE GENOMIC DNA]</scope>
    <source>
        <strain evidence="7">ATCC 34711 / CBS 6284 / DSM 70876 / NBRC 10599 / NRRL Y-10934 / UCD 77-7</strain>
    </source>
</reference>
<dbReference type="GO" id="GO:0000978">
    <property type="term" value="F:RNA polymerase II cis-regulatory region sequence-specific DNA binding"/>
    <property type="evidence" value="ECO:0007669"/>
    <property type="project" value="EnsemblFungi"/>
</dbReference>
<dbReference type="CDD" id="cd00067">
    <property type="entry name" value="GAL4"/>
    <property type="match status" value="1"/>
</dbReference>
<dbReference type="HOGENOM" id="CLU_014489_1_0_1"/>
<sequence>MSNQSSSTIDQQRLNSLFEKSSSSSNSSSNNSNHPLTTNDSNISLTTINSPILQSITTFGNPKDISINKTSPSTSPVEELFNQSFLGNSIQSNTTNTSPDLDLELNEFSTVMDMMNSVNNMNVNQQLTETNTAPKASIKTDVSSTVKNEKGKVIKRKYSRNGCTECKKRRMKCDETKPICWQCSRLNRSCIYILNPKNKKRNSTTSPTQQQQTTTKTKSKSISESRSLSESKLPTTTTTTAAVPVMTATRASDILNNIDLSPLQHTTASASPPKQVANPLTHNYFLSNDDSQSLLQDLNDIINMKLNDYISLNNGVAIDVYDNNSINNNMGKIHTHIPNSICSKDVIQFNINLEETFPVEKQHLKYMKFFVNQVLNIISPFFENQPNPLKDIFLSFAKYEPYLMSAILAIGASSLYRLNGEGEDNKNYGVYLNNCLNLLDNILAEVEGAEDKIESIILTMMLLTWDCIHTMDNQWRLRLKNVVGLFKRLNKETTTKNDSSIRNSKVLNLSRCWFKIMETFASISTELGGSLSDLNDIEIIFDSSNDYEYMESLKNLNVITQLNGFNLLRGHREDFDLVIKRVLQCLHKLRVASKGTTDDDNGVNFFEISKILVEIDKQLEYQFIDKSGIIPLESPSHPLNSGIHDNAIDRLNVDDKDVYVSWYDITHQVQVLSFLLIVQLKIMKLENTNAMVQQVIRRVLKYFEIFNLQQDETKMNTRSCYCNFAISLCGMNVSVEDTTSIEIIRNYYRMNRDKFNRLSEYNLRKLENLWGIQKQDNSDETQLTTTATTAAAAASREQEHEQKQGEQDKRNNTDEGVKTEDVLIW</sequence>
<evidence type="ECO:0000256" key="4">
    <source>
        <dbReference type="SAM" id="MobiDB-lite"/>
    </source>
</evidence>
<keyword evidence="3" id="KW-0175">Coiled coil</keyword>
<feature type="region of interest" description="Disordered" evidence="4">
    <location>
        <begin position="198"/>
        <end position="243"/>
    </location>
</feature>
<dbReference type="Pfam" id="PF00172">
    <property type="entry name" value="Zn_clus"/>
    <property type="match status" value="1"/>
</dbReference>
<organism evidence="6 7">
    <name type="scientific">Henningerozyma blattae (strain ATCC 34711 / CBS 6284 / DSM 70876 / NBRC 10599 / NRRL Y-10934 / UCD 77-7)</name>
    <name type="common">Yeast</name>
    <name type="synonym">Tetrapisispora blattae</name>
    <dbReference type="NCBI Taxonomy" id="1071380"/>
    <lineage>
        <taxon>Eukaryota</taxon>
        <taxon>Fungi</taxon>
        <taxon>Dikarya</taxon>
        <taxon>Ascomycota</taxon>
        <taxon>Saccharomycotina</taxon>
        <taxon>Saccharomycetes</taxon>
        <taxon>Saccharomycetales</taxon>
        <taxon>Saccharomycetaceae</taxon>
        <taxon>Henningerozyma</taxon>
    </lineage>
</organism>
<evidence type="ECO:0000256" key="2">
    <source>
        <dbReference type="ARBA" id="ARBA00023242"/>
    </source>
</evidence>
<dbReference type="PANTHER" id="PTHR37534:SF49">
    <property type="entry name" value="LYSINE BIOSYNTHESIS REGULATORY PROTEIN LYS14"/>
    <property type="match status" value="1"/>
</dbReference>
<accession>I2H8Z5</accession>
<feature type="compositionally biased region" description="Low complexity" evidence="4">
    <location>
        <begin position="230"/>
        <end position="243"/>
    </location>
</feature>
<dbReference type="InParanoid" id="I2H8Z5"/>
<dbReference type="PROSITE" id="PS00463">
    <property type="entry name" value="ZN2_CY6_FUNGAL_1"/>
    <property type="match status" value="1"/>
</dbReference>
<dbReference type="Gene3D" id="4.10.240.10">
    <property type="entry name" value="Zn(2)-C6 fungal-type DNA-binding domain"/>
    <property type="match status" value="1"/>
</dbReference>
<feature type="compositionally biased region" description="Basic and acidic residues" evidence="4">
    <location>
        <begin position="796"/>
        <end position="825"/>
    </location>
</feature>
<dbReference type="EMBL" id="HE806324">
    <property type="protein sequence ID" value="CCH62847.1"/>
    <property type="molecule type" value="Genomic_DNA"/>
</dbReference>
<evidence type="ECO:0000259" key="5">
    <source>
        <dbReference type="PROSITE" id="PS50048"/>
    </source>
</evidence>
<dbReference type="Pfam" id="PF11951">
    <property type="entry name" value="Fungal_trans_2"/>
    <property type="match status" value="1"/>
</dbReference>
<dbReference type="OrthoDB" id="424974at2759"/>
<keyword evidence="2" id="KW-0539">Nucleus</keyword>
<dbReference type="GO" id="GO:0008270">
    <property type="term" value="F:zinc ion binding"/>
    <property type="evidence" value="ECO:0007669"/>
    <property type="project" value="InterPro"/>
</dbReference>
<dbReference type="eggNOG" id="ENOG502QW5G">
    <property type="taxonomic scope" value="Eukaryota"/>
</dbReference>
<feature type="domain" description="Zn(2)-C6 fungal-type" evidence="5">
    <location>
        <begin position="162"/>
        <end position="192"/>
    </location>
</feature>
<dbReference type="STRING" id="1071380.I2H8Z5"/>
<keyword evidence="7" id="KW-1185">Reference proteome</keyword>
<gene>
    <name evidence="6" type="primary">TBLA0I01890</name>
    <name evidence="6" type="ORF">TBLA_0I01890</name>
</gene>
<dbReference type="OMA" id="WYDISHQ"/>
<dbReference type="PROSITE" id="PS50048">
    <property type="entry name" value="ZN2_CY6_FUNGAL_2"/>
    <property type="match status" value="1"/>
</dbReference>
<proteinExistence type="predicted"/>
<evidence type="ECO:0000256" key="3">
    <source>
        <dbReference type="SAM" id="Coils"/>
    </source>
</evidence>
<feature type="compositionally biased region" description="Low complexity" evidence="4">
    <location>
        <begin position="784"/>
        <end position="794"/>
    </location>
</feature>
<dbReference type="SMART" id="SM00066">
    <property type="entry name" value="GAL4"/>
    <property type="match status" value="1"/>
</dbReference>
<dbReference type="RefSeq" id="XP_004182366.1">
    <property type="nucleotide sequence ID" value="XM_004182318.1"/>
</dbReference>
<dbReference type="GO" id="GO:2001196">
    <property type="term" value="P:positive regulation of lysine biosynthetic process via alpha-aminoadipate and saccharopine"/>
    <property type="evidence" value="ECO:0007669"/>
    <property type="project" value="EnsemblFungi"/>
</dbReference>
<dbReference type="GO" id="GO:0005634">
    <property type="term" value="C:nucleus"/>
    <property type="evidence" value="ECO:0007669"/>
    <property type="project" value="UniProtKB-SubCell"/>
</dbReference>
<feature type="region of interest" description="Disordered" evidence="4">
    <location>
        <begin position="780"/>
        <end position="825"/>
    </location>
</feature>
<feature type="region of interest" description="Disordered" evidence="4">
    <location>
        <begin position="17"/>
        <end position="43"/>
    </location>
</feature>
<dbReference type="AlphaFoldDB" id="I2H8Z5"/>
<name>I2H8Z5_HENB6</name>
<evidence type="ECO:0000313" key="6">
    <source>
        <dbReference type="EMBL" id="CCH62847.1"/>
    </source>
</evidence>
<dbReference type="InterPro" id="IPR021858">
    <property type="entry name" value="Fun_TF"/>
</dbReference>
<feature type="compositionally biased region" description="Polar residues" evidence="4">
    <location>
        <begin position="34"/>
        <end position="43"/>
    </location>
</feature>
<dbReference type="GO" id="GO:0000981">
    <property type="term" value="F:DNA-binding transcription factor activity, RNA polymerase II-specific"/>
    <property type="evidence" value="ECO:0007669"/>
    <property type="project" value="InterPro"/>
</dbReference>
<dbReference type="InterPro" id="IPR036864">
    <property type="entry name" value="Zn2-C6_fun-type_DNA-bd_sf"/>
</dbReference>
<evidence type="ECO:0000256" key="1">
    <source>
        <dbReference type="ARBA" id="ARBA00004123"/>
    </source>
</evidence>
<feature type="coiled-coil region" evidence="3">
    <location>
        <begin position="432"/>
        <end position="459"/>
    </location>
</feature>
<feature type="compositionally biased region" description="Low complexity" evidence="4">
    <location>
        <begin position="203"/>
        <end position="220"/>
    </location>
</feature>
<dbReference type="GeneID" id="14498024"/>
<evidence type="ECO:0000313" key="7">
    <source>
        <dbReference type="Proteomes" id="UP000002866"/>
    </source>
</evidence>
<dbReference type="KEGG" id="tbl:TBLA_0I01890"/>
<feature type="compositionally biased region" description="Low complexity" evidence="4">
    <location>
        <begin position="21"/>
        <end position="33"/>
    </location>
</feature>
<dbReference type="Proteomes" id="UP000002866">
    <property type="component" value="Chromosome 9"/>
</dbReference>
<dbReference type="InterPro" id="IPR001138">
    <property type="entry name" value="Zn2Cys6_DnaBD"/>
</dbReference>
<protein>
    <recommendedName>
        <fullName evidence="5">Zn(2)-C6 fungal-type domain-containing protein</fullName>
    </recommendedName>
</protein>
<dbReference type="GO" id="GO:0045944">
    <property type="term" value="P:positive regulation of transcription by RNA polymerase II"/>
    <property type="evidence" value="ECO:0007669"/>
    <property type="project" value="EnsemblFungi"/>
</dbReference>
<comment type="subcellular location">
    <subcellularLocation>
        <location evidence="1">Nucleus</location>
    </subcellularLocation>
</comment>